<dbReference type="AlphaFoldDB" id="A0AAV4EDM9"/>
<dbReference type="Proteomes" id="UP000762676">
    <property type="component" value="Unassembled WGS sequence"/>
</dbReference>
<keyword evidence="3" id="KW-0418">Kinase</keyword>
<evidence type="ECO:0000256" key="2">
    <source>
        <dbReference type="SAM" id="SignalP"/>
    </source>
</evidence>
<dbReference type="Gene3D" id="1.10.510.10">
    <property type="entry name" value="Transferase(Phosphotransferase) domain 1"/>
    <property type="match status" value="1"/>
</dbReference>
<dbReference type="GO" id="GO:0016301">
    <property type="term" value="F:kinase activity"/>
    <property type="evidence" value="ECO:0007669"/>
    <property type="project" value="UniProtKB-KW"/>
</dbReference>
<protein>
    <submittedName>
        <fullName evidence="3">Mitotic checkpoint serine/threonine-protein kinase BUB1-like</fullName>
    </submittedName>
</protein>
<sequence>MLAVIFASRSLTLLLLYHLPHFRAQLQRPHHSTLPSRGRPPHRIQPPINSPPTHCPSLLLLLHQAHFFLYLACGVTKLPPASRGSASTRKNGIALAKPMDFAIFQDKIQDENQRPLPDAHQEGAAASGEPFKIWYEELQGEDTGPRAKPTKQSTRRGITFSSTPGGSNAQKLDSEDVDTLRLPDVSHYPEFTIEYQAKHDQTLAPLDHFSQHAMMASTPFTGGQNSSVSRSNQPLETSNGLAATASSTSDSITGSLASTLGAVPVTPRKDLSPIMEGSNEGSNDDMKSLQNTAASHSDVMLRSRHASSHMHSQVPEPVHEAMEDCNVSMQDDEQRQQQQEQQQQQLKPPHSRLDADLDQSCHHQIDTTTYIPDQEQEEATQALLSASIRIDPKDPFDDATINHFLCTLNPSIESYPNYERRKIMLPLCENDFPFDEYITFDKCIGEGGYAKVWKVFKFPDIMSAGSLSGISQQDKALKIQKSGGQWEFYISSVLLQRLRQLNRPVDVVRK</sequence>
<feature type="compositionally biased region" description="Low complexity" evidence="1">
    <location>
        <begin position="242"/>
        <end position="251"/>
    </location>
</feature>
<proteinExistence type="predicted"/>
<feature type="region of interest" description="Disordered" evidence="1">
    <location>
        <begin position="263"/>
        <end position="355"/>
    </location>
</feature>
<keyword evidence="2" id="KW-0732">Signal</keyword>
<evidence type="ECO:0000256" key="1">
    <source>
        <dbReference type="SAM" id="MobiDB-lite"/>
    </source>
</evidence>
<name>A0AAV4EDM9_9GAST</name>
<feature type="region of interest" description="Disordered" evidence="1">
    <location>
        <begin position="139"/>
        <end position="177"/>
    </location>
</feature>
<feature type="chain" id="PRO_5043674505" evidence="2">
    <location>
        <begin position="25"/>
        <end position="510"/>
    </location>
</feature>
<keyword evidence="3" id="KW-0808">Transferase</keyword>
<feature type="compositionally biased region" description="Low complexity" evidence="1">
    <location>
        <begin position="336"/>
        <end position="345"/>
    </location>
</feature>
<feature type="compositionally biased region" description="Polar residues" evidence="1">
    <location>
        <begin position="150"/>
        <end position="171"/>
    </location>
</feature>
<evidence type="ECO:0000313" key="4">
    <source>
        <dbReference type="Proteomes" id="UP000762676"/>
    </source>
</evidence>
<gene>
    <name evidence="3" type="ORF">ElyMa_001781000</name>
</gene>
<dbReference type="EMBL" id="BMAT01003620">
    <property type="protein sequence ID" value="GFR58889.1"/>
    <property type="molecule type" value="Genomic_DNA"/>
</dbReference>
<accession>A0AAV4EDM9</accession>
<feature type="region of interest" description="Disordered" evidence="1">
    <location>
        <begin position="217"/>
        <end position="251"/>
    </location>
</feature>
<organism evidence="3 4">
    <name type="scientific">Elysia marginata</name>
    <dbReference type="NCBI Taxonomy" id="1093978"/>
    <lineage>
        <taxon>Eukaryota</taxon>
        <taxon>Metazoa</taxon>
        <taxon>Spiralia</taxon>
        <taxon>Lophotrochozoa</taxon>
        <taxon>Mollusca</taxon>
        <taxon>Gastropoda</taxon>
        <taxon>Heterobranchia</taxon>
        <taxon>Euthyneura</taxon>
        <taxon>Panpulmonata</taxon>
        <taxon>Sacoglossa</taxon>
        <taxon>Placobranchoidea</taxon>
        <taxon>Plakobranchidae</taxon>
        <taxon>Elysia</taxon>
    </lineage>
</organism>
<feature type="compositionally biased region" description="Polar residues" evidence="1">
    <location>
        <begin position="218"/>
        <end position="241"/>
    </location>
</feature>
<reference evidence="3 4" key="1">
    <citation type="journal article" date="2021" name="Elife">
        <title>Chloroplast acquisition without the gene transfer in kleptoplastic sea slugs, Plakobranchus ocellatus.</title>
        <authorList>
            <person name="Maeda T."/>
            <person name="Takahashi S."/>
            <person name="Yoshida T."/>
            <person name="Shimamura S."/>
            <person name="Takaki Y."/>
            <person name="Nagai Y."/>
            <person name="Toyoda A."/>
            <person name="Suzuki Y."/>
            <person name="Arimoto A."/>
            <person name="Ishii H."/>
            <person name="Satoh N."/>
            <person name="Nishiyama T."/>
            <person name="Hasebe M."/>
            <person name="Maruyama T."/>
            <person name="Minagawa J."/>
            <person name="Obokata J."/>
            <person name="Shigenobu S."/>
        </authorList>
    </citation>
    <scope>NUCLEOTIDE SEQUENCE [LARGE SCALE GENOMIC DNA]</scope>
</reference>
<keyword evidence="4" id="KW-1185">Reference proteome</keyword>
<comment type="caution">
    <text evidence="3">The sequence shown here is derived from an EMBL/GenBank/DDBJ whole genome shotgun (WGS) entry which is preliminary data.</text>
</comment>
<feature type="signal peptide" evidence="2">
    <location>
        <begin position="1"/>
        <end position="24"/>
    </location>
</feature>
<evidence type="ECO:0000313" key="3">
    <source>
        <dbReference type="EMBL" id="GFR58889.1"/>
    </source>
</evidence>